<name>A0A645JZR2_9ZZZZ</name>
<dbReference type="PANTHER" id="PTHR33362:SF2">
    <property type="entry name" value="TRAP TRANSPORTER LARGE PERMEASE PROTEIN"/>
    <property type="match status" value="1"/>
</dbReference>
<keyword evidence="2" id="KW-1003">Cell membrane</keyword>
<dbReference type="Pfam" id="PF06808">
    <property type="entry name" value="DctM"/>
    <property type="match status" value="1"/>
</dbReference>
<evidence type="ECO:0000256" key="4">
    <source>
        <dbReference type="ARBA" id="ARBA00022692"/>
    </source>
</evidence>
<evidence type="ECO:0000256" key="7">
    <source>
        <dbReference type="SAM" id="Phobius"/>
    </source>
</evidence>
<keyword evidence="3" id="KW-0997">Cell inner membrane</keyword>
<dbReference type="PANTHER" id="PTHR33362">
    <property type="entry name" value="SIALIC ACID TRAP TRANSPORTER PERMEASE PROTEIN SIAT-RELATED"/>
    <property type="match status" value="1"/>
</dbReference>
<keyword evidence="5 7" id="KW-1133">Transmembrane helix</keyword>
<feature type="transmembrane region" description="Helical" evidence="7">
    <location>
        <begin position="41"/>
        <end position="62"/>
    </location>
</feature>
<evidence type="ECO:0000313" key="9">
    <source>
        <dbReference type="EMBL" id="MPN64854.1"/>
    </source>
</evidence>
<evidence type="ECO:0000256" key="5">
    <source>
        <dbReference type="ARBA" id="ARBA00022989"/>
    </source>
</evidence>
<gene>
    <name evidence="9" type="primary">dctM_105</name>
    <name evidence="9" type="ORF">SDC9_212632</name>
</gene>
<protein>
    <submittedName>
        <fullName evidence="9">C4-dicarboxylate TRAP transporter large permease protein DctM</fullName>
    </submittedName>
</protein>
<keyword evidence="6 7" id="KW-0472">Membrane</keyword>
<dbReference type="InterPro" id="IPR010656">
    <property type="entry name" value="DctM"/>
</dbReference>
<sequence length="107" mass="11668">MLIILVIVGCLMDVISATVIFIPVMNPLATSIGLDPIHWGVIFSIMLVIGFITPPVGQVLFVTANASNIEYASLCKNIIPFCIASFIIIIALAYMPDVVMWLPRMFA</sequence>
<evidence type="ECO:0000256" key="1">
    <source>
        <dbReference type="ARBA" id="ARBA00004429"/>
    </source>
</evidence>
<dbReference type="GO" id="GO:0005886">
    <property type="term" value="C:plasma membrane"/>
    <property type="evidence" value="ECO:0007669"/>
    <property type="project" value="UniProtKB-SubCell"/>
</dbReference>
<comment type="subcellular location">
    <subcellularLocation>
        <location evidence="1">Cell inner membrane</location>
        <topology evidence="1">Multi-pass membrane protein</topology>
    </subcellularLocation>
</comment>
<dbReference type="GO" id="GO:0022857">
    <property type="term" value="F:transmembrane transporter activity"/>
    <property type="evidence" value="ECO:0007669"/>
    <property type="project" value="TreeGrafter"/>
</dbReference>
<dbReference type="AlphaFoldDB" id="A0A645JZR2"/>
<evidence type="ECO:0000256" key="3">
    <source>
        <dbReference type="ARBA" id="ARBA00022519"/>
    </source>
</evidence>
<accession>A0A645JZR2</accession>
<keyword evidence="4 7" id="KW-0812">Transmembrane</keyword>
<evidence type="ECO:0000256" key="6">
    <source>
        <dbReference type="ARBA" id="ARBA00023136"/>
    </source>
</evidence>
<proteinExistence type="predicted"/>
<organism evidence="9">
    <name type="scientific">bioreactor metagenome</name>
    <dbReference type="NCBI Taxonomy" id="1076179"/>
    <lineage>
        <taxon>unclassified sequences</taxon>
        <taxon>metagenomes</taxon>
        <taxon>ecological metagenomes</taxon>
    </lineage>
</organism>
<comment type="caution">
    <text evidence="9">The sequence shown here is derived from an EMBL/GenBank/DDBJ whole genome shotgun (WGS) entry which is preliminary data.</text>
</comment>
<feature type="domain" description="TRAP C4-dicarboxylate transport system permease DctM subunit" evidence="8">
    <location>
        <begin position="2"/>
        <end position="97"/>
    </location>
</feature>
<feature type="transmembrane region" description="Helical" evidence="7">
    <location>
        <begin position="74"/>
        <end position="95"/>
    </location>
</feature>
<evidence type="ECO:0000256" key="2">
    <source>
        <dbReference type="ARBA" id="ARBA00022475"/>
    </source>
</evidence>
<dbReference type="EMBL" id="VSSQ01146337">
    <property type="protein sequence ID" value="MPN64854.1"/>
    <property type="molecule type" value="Genomic_DNA"/>
</dbReference>
<reference evidence="9" key="1">
    <citation type="submission" date="2019-08" db="EMBL/GenBank/DDBJ databases">
        <authorList>
            <person name="Kucharzyk K."/>
            <person name="Murdoch R.W."/>
            <person name="Higgins S."/>
            <person name="Loffler F."/>
        </authorList>
    </citation>
    <scope>NUCLEOTIDE SEQUENCE</scope>
</reference>
<dbReference type="InterPro" id="IPR004681">
    <property type="entry name" value="TRAP_DctM"/>
</dbReference>
<evidence type="ECO:0000259" key="8">
    <source>
        <dbReference type="Pfam" id="PF06808"/>
    </source>
</evidence>